<accession>A0A197JYE2</accession>
<evidence type="ECO:0000256" key="6">
    <source>
        <dbReference type="SAM" id="Phobius"/>
    </source>
</evidence>
<evidence type="ECO:0000313" key="8">
    <source>
        <dbReference type="EMBL" id="OAQ29968.1"/>
    </source>
</evidence>
<dbReference type="PANTHER" id="PTHR47356:SF2">
    <property type="entry name" value="FAD-BINDING DOMAIN-CONTAINING PROTEIN-RELATED"/>
    <property type="match status" value="1"/>
</dbReference>
<dbReference type="PRINTS" id="PR00420">
    <property type="entry name" value="RNGMNOXGNASE"/>
</dbReference>
<dbReference type="OrthoDB" id="10029326at2759"/>
<dbReference type="InterPro" id="IPR036188">
    <property type="entry name" value="FAD/NAD-bd_sf"/>
</dbReference>
<sequence>MSQSLPFTTTYVHNINTATPFRVRVNWDTAPVKDTTLEARPRAIGPQYVETQRPKVIIVGAGIAGLSLGVLLQMAGIEFRILERVTEFDHAESAIFLNATTQKFFQQIGALEEIMSHAKLTNTIIVANEDRKVEYTLEFVEQVKLFGSNGYIIPRKVLHNILVSRLERQNIVMGKRVLTYIPGNRYVTVKCSTGDLITCDILVGADGVFSAVRQNLYEELDAKGLLPPKDSEDVVLSTVRLVGQTIPLDPEEFPAVKDENCHFVRIIGDDKPYSDSNKVFANTTFDYSQALSMAREIMDFPIITGGPGEPTIKDFLKYTTTSLKKIVLEEKLFKTWYHGRVVLLGNACHKINPSGGSGATNSIHDAISLANYIVSLPHWCEQKDIDHRFKAYQEERMPWIKEAFESNKLFKGMVEKNFKATMIRLYAKTMTGAVARSAMMKMNSNRPQAAFLEYVPDTGTVPSEYQHSYHFTLKILKDRAAEEAEAEASAQEMNDNVARETSHASMSSPVLIPKAPLTPALAAIAEASAIATARSVANAAAASLPKNALETFQTTPSKAKKPVITVI</sequence>
<dbReference type="PANTHER" id="PTHR47356">
    <property type="entry name" value="FAD-DEPENDENT MONOOXYGENASE ASQG-RELATED"/>
    <property type="match status" value="1"/>
</dbReference>
<evidence type="ECO:0000256" key="4">
    <source>
        <dbReference type="ARBA" id="ARBA00023002"/>
    </source>
</evidence>
<evidence type="ECO:0000256" key="3">
    <source>
        <dbReference type="ARBA" id="ARBA00022827"/>
    </source>
</evidence>
<keyword evidence="6" id="KW-0812">Transmembrane</keyword>
<dbReference type="GO" id="GO:0004497">
    <property type="term" value="F:monooxygenase activity"/>
    <property type="evidence" value="ECO:0007669"/>
    <property type="project" value="InterPro"/>
</dbReference>
<evidence type="ECO:0000259" key="7">
    <source>
        <dbReference type="Pfam" id="PF01494"/>
    </source>
</evidence>
<dbReference type="Pfam" id="PF01494">
    <property type="entry name" value="FAD_binding_3"/>
    <property type="match status" value="2"/>
</dbReference>
<dbReference type="AlphaFoldDB" id="A0A197JYE2"/>
<keyword evidence="2" id="KW-0285">Flavoprotein</keyword>
<evidence type="ECO:0000256" key="1">
    <source>
        <dbReference type="ARBA" id="ARBA00007992"/>
    </source>
</evidence>
<keyword evidence="6" id="KW-0472">Membrane</keyword>
<dbReference type="InterPro" id="IPR050562">
    <property type="entry name" value="FAD_mOase_fung"/>
</dbReference>
<evidence type="ECO:0000256" key="5">
    <source>
        <dbReference type="SAM" id="MobiDB-lite"/>
    </source>
</evidence>
<protein>
    <submittedName>
        <fullName evidence="8">FAD/NAD(P)-binding domain-containing protein</fullName>
    </submittedName>
</protein>
<keyword evidence="6" id="KW-1133">Transmembrane helix</keyword>
<reference evidence="8 9" key="1">
    <citation type="submission" date="2016-05" db="EMBL/GenBank/DDBJ databases">
        <title>Genome sequencing reveals origins of a unique bacterial endosymbiosis in the earliest lineages of terrestrial Fungi.</title>
        <authorList>
            <consortium name="DOE Joint Genome Institute"/>
            <person name="Uehling J."/>
            <person name="Gryganskyi A."/>
            <person name="Hameed K."/>
            <person name="Tschaplinski T."/>
            <person name="Misztal P."/>
            <person name="Wu S."/>
            <person name="Desiro A."/>
            <person name="Vande Pol N."/>
            <person name="Du Z.-Y."/>
            <person name="Zienkiewicz A."/>
            <person name="Zienkiewicz K."/>
            <person name="Morin E."/>
            <person name="Tisserant E."/>
            <person name="Splivallo R."/>
            <person name="Hainaut M."/>
            <person name="Henrissat B."/>
            <person name="Ohm R."/>
            <person name="Kuo A."/>
            <person name="Yan J."/>
            <person name="Lipzen A."/>
            <person name="Nolan M."/>
            <person name="Labutti K."/>
            <person name="Barry K."/>
            <person name="Goldstein A."/>
            <person name="Labbe J."/>
            <person name="Schadt C."/>
            <person name="Tuskan G."/>
            <person name="Grigoriev I."/>
            <person name="Martin F."/>
            <person name="Vilgalys R."/>
            <person name="Bonito G."/>
        </authorList>
    </citation>
    <scope>NUCLEOTIDE SEQUENCE [LARGE SCALE GENOMIC DNA]</scope>
    <source>
        <strain evidence="8 9">AG-77</strain>
    </source>
</reference>
<evidence type="ECO:0000313" key="9">
    <source>
        <dbReference type="Proteomes" id="UP000078512"/>
    </source>
</evidence>
<feature type="transmembrane region" description="Helical" evidence="6">
    <location>
        <begin position="56"/>
        <end position="76"/>
    </location>
</feature>
<feature type="domain" description="FAD-binding" evidence="7">
    <location>
        <begin position="55"/>
        <end position="235"/>
    </location>
</feature>
<organism evidence="8 9">
    <name type="scientific">Linnemannia elongata AG-77</name>
    <dbReference type="NCBI Taxonomy" id="1314771"/>
    <lineage>
        <taxon>Eukaryota</taxon>
        <taxon>Fungi</taxon>
        <taxon>Fungi incertae sedis</taxon>
        <taxon>Mucoromycota</taxon>
        <taxon>Mortierellomycotina</taxon>
        <taxon>Mortierellomycetes</taxon>
        <taxon>Mortierellales</taxon>
        <taxon>Mortierellaceae</taxon>
        <taxon>Linnemannia</taxon>
    </lineage>
</organism>
<gene>
    <name evidence="8" type="ORF">K457DRAFT_18814</name>
</gene>
<evidence type="ECO:0000256" key="2">
    <source>
        <dbReference type="ARBA" id="ARBA00022630"/>
    </source>
</evidence>
<keyword evidence="4" id="KW-0560">Oxidoreductase</keyword>
<dbReference type="EMBL" id="KV442038">
    <property type="protein sequence ID" value="OAQ29968.1"/>
    <property type="molecule type" value="Genomic_DNA"/>
</dbReference>
<keyword evidence="3" id="KW-0274">FAD</keyword>
<dbReference type="GO" id="GO:0071949">
    <property type="term" value="F:FAD binding"/>
    <property type="evidence" value="ECO:0007669"/>
    <property type="project" value="InterPro"/>
</dbReference>
<dbReference type="SUPFAM" id="SSF51905">
    <property type="entry name" value="FAD/NAD(P)-binding domain"/>
    <property type="match status" value="1"/>
</dbReference>
<dbReference type="Gene3D" id="3.50.50.60">
    <property type="entry name" value="FAD/NAD(P)-binding domain"/>
    <property type="match status" value="1"/>
</dbReference>
<proteinExistence type="inferred from homology"/>
<feature type="domain" description="FAD-binding" evidence="7">
    <location>
        <begin position="319"/>
        <end position="403"/>
    </location>
</feature>
<dbReference type="InterPro" id="IPR002938">
    <property type="entry name" value="FAD-bd"/>
</dbReference>
<comment type="similarity">
    <text evidence="1">Belongs to the paxM FAD-dependent monooxygenase family.</text>
</comment>
<dbReference type="Proteomes" id="UP000078512">
    <property type="component" value="Unassembled WGS sequence"/>
</dbReference>
<name>A0A197JYE2_9FUNG</name>
<keyword evidence="9" id="KW-1185">Reference proteome</keyword>
<feature type="region of interest" description="Disordered" evidence="5">
    <location>
        <begin position="484"/>
        <end position="505"/>
    </location>
</feature>